<dbReference type="PANTHER" id="PTHR42034">
    <property type="entry name" value="CHROMOSOME 7, WHOLE GENOME SHOTGUN SEQUENCE-RELATED"/>
    <property type="match status" value="1"/>
</dbReference>
<reference evidence="2" key="1">
    <citation type="journal article" date="2014" name="Genome Announc.">
        <title>Draft genome sequence of the formaldehyde-resistant fungus Byssochlamys spectabilis No. 5 (anamorph Paecilomyces variotii No. 5) (NBRC109023).</title>
        <authorList>
            <person name="Oka T."/>
            <person name="Ekino K."/>
            <person name="Fukuda K."/>
            <person name="Nomura Y."/>
        </authorList>
    </citation>
    <scope>NUCLEOTIDE SEQUENCE [LARGE SCALE GENOMIC DNA]</scope>
    <source>
        <strain evidence="2">No. 5 / NBRC 109023</strain>
    </source>
</reference>
<dbReference type="eggNOG" id="ENOG502QS40">
    <property type="taxonomic scope" value="Eukaryota"/>
</dbReference>
<dbReference type="Proteomes" id="UP000018001">
    <property type="component" value="Unassembled WGS sequence"/>
</dbReference>
<dbReference type="InParanoid" id="V5FWF1"/>
<organism evidence="1 2">
    <name type="scientific">Byssochlamys spectabilis (strain No. 5 / NBRC 109023)</name>
    <name type="common">Paecilomyces variotii</name>
    <dbReference type="NCBI Taxonomy" id="1356009"/>
    <lineage>
        <taxon>Eukaryota</taxon>
        <taxon>Fungi</taxon>
        <taxon>Dikarya</taxon>
        <taxon>Ascomycota</taxon>
        <taxon>Pezizomycotina</taxon>
        <taxon>Eurotiomycetes</taxon>
        <taxon>Eurotiomycetidae</taxon>
        <taxon>Eurotiales</taxon>
        <taxon>Thermoascaceae</taxon>
        <taxon>Paecilomyces</taxon>
    </lineage>
</organism>
<name>V5FWF1_BYSSN</name>
<dbReference type="OrthoDB" id="2548233at2759"/>
<evidence type="ECO:0000313" key="1">
    <source>
        <dbReference type="EMBL" id="GAD96383.1"/>
    </source>
</evidence>
<keyword evidence="2" id="KW-1185">Reference proteome</keyword>
<dbReference type="AlphaFoldDB" id="V5FWF1"/>
<gene>
    <name evidence="1" type="ORF">PVAR5_5037</name>
</gene>
<proteinExistence type="predicted"/>
<evidence type="ECO:0008006" key="3">
    <source>
        <dbReference type="Google" id="ProtNLM"/>
    </source>
</evidence>
<dbReference type="Gene3D" id="3.30.559.30">
    <property type="entry name" value="Nonribosomal peptide synthetase, condensation domain"/>
    <property type="match status" value="1"/>
</dbReference>
<accession>V5FWF1</accession>
<dbReference type="PANTHER" id="PTHR42034:SF1">
    <property type="entry name" value="CONDENSATION DOMAIN-CONTAINING PROTEIN"/>
    <property type="match status" value="1"/>
</dbReference>
<comment type="caution">
    <text evidence="1">The sequence shown here is derived from an EMBL/GenBank/DDBJ whole genome shotgun (WGS) entry which is preliminary data.</text>
</comment>
<dbReference type="InterPro" id="IPR023213">
    <property type="entry name" value="CAT-like_dom_sf"/>
</dbReference>
<dbReference type="HOGENOM" id="CLU_029138_0_0_1"/>
<sequence>MSPPPPIQQSPLQWTKSQRGRIWERDLDECEMFYRAVIRNGSGCHPVTACASFAITSRSDSGSGGVITHEKEVQNALQRAWIMLRYEHPTLRSRVEHYKERKENERLKRVYEPFASSEGETSWVGTTFKVIDVDCDDVDGLNWFNEHASSAFEMPTVFLLRSKKKETEVGRTTAGTVFLRCPHDITDGVGVLQLLDQLFEHAARAFEEGGKYSLPEWGNEHERLSPCLRVAAGIPDRLSEAQFDRFQQVQTRNGSIYNHPALLGLPSSSSASSRTHPRIQRLAICVSRSLTEKVLLSCKAIAPGVSVTHVFMAALASALAELQLRKEEPYPVRYVNHSMINLRPYCREPYNRPDHAAATYHTISAQALMVDVTVPSSGSNSEDVVNLSELAVKVRDFYNSIRPVVSSKEPQEQVLLAPFTFKGFTPLAGSDPHAASDPPFCPVALSSIGNIASRVKGKHGPFELTNVWAASEPLGAGVALFLGSWDCQIQLSGVFDTRYHNAEYVEKFLNRILHRVYKGLGIREDC</sequence>
<protein>
    <recommendedName>
        <fullName evidence="3">Alcohol acetyltransferase</fullName>
    </recommendedName>
</protein>
<dbReference type="Gene3D" id="3.30.559.10">
    <property type="entry name" value="Chloramphenicol acetyltransferase-like domain"/>
    <property type="match status" value="1"/>
</dbReference>
<dbReference type="EMBL" id="BAUL01000163">
    <property type="protein sequence ID" value="GAD96383.1"/>
    <property type="molecule type" value="Genomic_DNA"/>
</dbReference>
<evidence type="ECO:0000313" key="2">
    <source>
        <dbReference type="Proteomes" id="UP000018001"/>
    </source>
</evidence>